<sequence length="293" mass="32367">MKQLVAPSFSASDLFDDCVEEISNAALRSRLVAHKPGIEDVYASYDAHSQTQTWSSLPKARRGHGDDKIVGNLTKAELVSLYNKGMVSSKGAARKKYDQLKLAALDECPYCGGCGELIASEGIGTLDHFLPKARYPAFSILPINLIPACATCNTGMGSKFPTDPNLQPLHPYCDAAHFFEEKWTSLVVSEEIPVVVGFDVAIPDHWDAKDGARVLQHFKDCKLRSRYRKQSASDLSSVIDQRKTAFRGLSPEAFRAGLLSVAWNTKLPINGWKRTLHQGLAASDWFCRFDFAQ</sequence>
<dbReference type="CDD" id="cd00085">
    <property type="entry name" value="HNHc"/>
    <property type="match status" value="1"/>
</dbReference>
<dbReference type="Gene3D" id="1.10.30.50">
    <property type="match status" value="1"/>
</dbReference>
<dbReference type="RefSeq" id="WP_093733415.1">
    <property type="nucleotide sequence ID" value="NZ_FNJD01000012.1"/>
</dbReference>
<evidence type="ECO:0000313" key="1">
    <source>
        <dbReference type="EMBL" id="SDP29079.1"/>
    </source>
</evidence>
<keyword evidence="2" id="KW-1185">Reference proteome</keyword>
<proteinExistence type="predicted"/>
<dbReference type="InterPro" id="IPR003615">
    <property type="entry name" value="HNH_nuc"/>
</dbReference>
<dbReference type="Proteomes" id="UP000198646">
    <property type="component" value="Unassembled WGS sequence"/>
</dbReference>
<comment type="caution">
    <text evidence="1">The sequence shown here is derived from an EMBL/GenBank/DDBJ whole genome shotgun (WGS) entry which is preliminary data.</text>
</comment>
<organism evidence="1 2">
    <name type="scientific">Sulfitobacter litoralis</name>
    <dbReference type="NCBI Taxonomy" id="335975"/>
    <lineage>
        <taxon>Bacteria</taxon>
        <taxon>Pseudomonadati</taxon>
        <taxon>Pseudomonadota</taxon>
        <taxon>Alphaproteobacteria</taxon>
        <taxon>Rhodobacterales</taxon>
        <taxon>Roseobacteraceae</taxon>
        <taxon>Sulfitobacter</taxon>
    </lineage>
</organism>
<evidence type="ECO:0000313" key="2">
    <source>
        <dbReference type="Proteomes" id="UP000198646"/>
    </source>
</evidence>
<protein>
    <recommendedName>
        <fullName evidence="3">HNH endonuclease</fullName>
    </recommendedName>
</protein>
<evidence type="ECO:0008006" key="3">
    <source>
        <dbReference type="Google" id="ProtNLM"/>
    </source>
</evidence>
<accession>A0ABY0SIX0</accession>
<dbReference type="EMBL" id="FNJD01000012">
    <property type="protein sequence ID" value="SDP29079.1"/>
    <property type="molecule type" value="Genomic_DNA"/>
</dbReference>
<reference evidence="1 2" key="1">
    <citation type="submission" date="2016-10" db="EMBL/GenBank/DDBJ databases">
        <authorList>
            <person name="Varghese N."/>
            <person name="Submissions S."/>
        </authorList>
    </citation>
    <scope>NUCLEOTIDE SEQUENCE [LARGE SCALE GENOMIC DNA]</scope>
    <source>
        <strain evidence="1 2">DSM 17584</strain>
    </source>
</reference>
<name>A0ABY0SIX0_9RHOB</name>
<gene>
    <name evidence="1" type="ORF">SAMN04488512_112107</name>
</gene>